<organism evidence="3 4">
    <name type="scientific">Prorocentrum cordatum</name>
    <dbReference type="NCBI Taxonomy" id="2364126"/>
    <lineage>
        <taxon>Eukaryota</taxon>
        <taxon>Sar</taxon>
        <taxon>Alveolata</taxon>
        <taxon>Dinophyceae</taxon>
        <taxon>Prorocentrales</taxon>
        <taxon>Prorocentraceae</taxon>
        <taxon>Prorocentrum</taxon>
    </lineage>
</organism>
<sequence length="1694" mass="186553">MVTKDVLAPTLPSTISLPDGLAEAPLGIREGPGAADRERASATRFRRSSTASPAEGTAGGWVGSQQEAGAHLAPSAASSVSIAGEPSCRRAIGSAAYSCLTGVDPTQFFTSAAFGLGVFTGVASVYFVKAGRKVSLFYQPEPLPAPPPKWHERVLLEPGSETAMQKCTGESLYNGGMVWWVLTPDGDVYPEELAAPPLEGIAYYDDAEVPHLQLQVRPLPPPVAANTHGFRADRSAGPPTPLLVMRAISDARVEQHALDPEAGAVREGPPPAPAAGRVIWVIGSSADGDPEAEKEYIHVPGDITIGLGAYWLVKRGAKCLILQEVLRQDTGMIKLLRDQETDARVIPVKWRSAQQRGRNFREAVSLQEFHDFGDSPLQGDVSLPWLLTEVAQSSEGMVTRHHTWLSASGIPSGDRSIHEHFVISKVFDLAIELDQLNTMTLTSFELLGRRLQLIEQAHVYNPSNPDYSNSDDFMGWGVQRGAALVAPSIKRRAADAARDRAAVLKEGRKLEEEIRLRGVMTSSQDPVAPLETPAAGFKYEKGSRLPVQVPRDLFPLPELEVEHLQDHSVSRSVQRRVLKRSAVDAEVNRTIKALNALDGHLTPSSSPPSLCQREAIQFIRSVHDAAEPPQGDYGSEGAVRALLGTDSAHGGESTLVQSYDRNLLSIPHVGAEPVPVKEMLPPKVRCCLEDLNNILLDDQEWGAVCERADPIKLYMDPKLRYSKKAYFQFVRDCHSAGLIRWAPLVRGRVTVFCVAKKTGKQRLVVDCRATNRRFRRCPYLPMGTGSSWGEILLEDDADLWVSLSDIKDYFYACGIDDDLSSYFCLDDVPGWLVSELEGNDSRFSHFYGRDAVAPAFRVLPMGFSWSFYLAQIVHSSVVKGVLPDTAGLVLQDRRPGPTIGARGLVSLPCCDNHATGAGSPELADGARIAVARQLTADGFAAHEEEDASLWAESLGFAIDGLTGEVGPTAKRATRLAAAGRWLARRPRITGAMLERFLGHCTFQLMGERSLLSIFGACYRFVRVHYKQKVRLWQSATRECEWLSALVRFARTNLRRPWSPTAHMFDSSETGLGIVQGVFDEKLIAGTGQYNERWRFKQPHALARGVRAGALWHFRDVIENAETVLPIAPPPPRPWKRRRGFPEVPTKMLEKDSWHTILSKPWFRDEHITLLEARTGRLVCKSLGRSVGNRNKKHLILGDSMGSILAFSKGRSLLQPPRDHPSAQRSRRLREDRAKVRRARHAVPAGGVTPGPLLLKRDPHQLSILEQASVQPQQAATYRATYAEFAKWAANEGISLHSDEDVDAAAVDYLDAIYLQGYEASSGDKLLGALKFMRSGGPRPLALPLTRMRRALRGFRKAAPGASRFGLPWEWTAAIAGTLLATKRRDAALCLLTAHDTYSRPGEITDLQVGDVVLPAPRLRGYHRLCLVIRPEERGQPRKTGSFDDTVSVEDLDAHISSHLVQLAKGRDPSEKLFRLSISQYKEAFENAADLVGLAAEQLCTYQVRHGGASRDAMLRRRDLSEIQKRGGWKTFNSVRRYEKFGKVQQAMNRTPSDTLTYSRLAVQCLDEWLHGDADGGLPRDRGPAALTPGSLQVSGTMRLGTCRARSVADAPAARAREDATMIRSTLVADVVGLLPEDSSTHLQGSCSSRQAQRQERPRHHRRHGEAPSHGGEEAKEEEQEEEEEERAKRARLET</sequence>
<dbReference type="Proteomes" id="UP001189429">
    <property type="component" value="Unassembled WGS sequence"/>
</dbReference>
<feature type="region of interest" description="Disordered" evidence="2">
    <location>
        <begin position="1210"/>
        <end position="1239"/>
    </location>
</feature>
<protein>
    <submittedName>
        <fullName evidence="3">Uncharacterized protein</fullName>
    </submittedName>
</protein>
<evidence type="ECO:0000256" key="1">
    <source>
        <dbReference type="ARBA" id="ARBA00023172"/>
    </source>
</evidence>
<evidence type="ECO:0000256" key="2">
    <source>
        <dbReference type="SAM" id="MobiDB-lite"/>
    </source>
</evidence>
<reference evidence="3" key="1">
    <citation type="submission" date="2023-10" db="EMBL/GenBank/DDBJ databases">
        <authorList>
            <person name="Chen Y."/>
            <person name="Shah S."/>
            <person name="Dougan E. K."/>
            <person name="Thang M."/>
            <person name="Chan C."/>
        </authorList>
    </citation>
    <scope>NUCLEOTIDE SEQUENCE [LARGE SCALE GENOMIC DNA]</scope>
</reference>
<feature type="region of interest" description="Disordered" evidence="2">
    <location>
        <begin position="1637"/>
        <end position="1694"/>
    </location>
</feature>
<dbReference type="SUPFAM" id="SSF56349">
    <property type="entry name" value="DNA breaking-rejoining enzymes"/>
    <property type="match status" value="1"/>
</dbReference>
<feature type="compositionally biased region" description="Basic and acidic residues" evidence="2">
    <location>
        <begin position="1664"/>
        <end position="1673"/>
    </location>
</feature>
<comment type="caution">
    <text evidence="3">The sequence shown here is derived from an EMBL/GenBank/DDBJ whole genome shotgun (WGS) entry which is preliminary data.</text>
</comment>
<dbReference type="Gene3D" id="3.30.70.270">
    <property type="match status" value="1"/>
</dbReference>
<evidence type="ECO:0000313" key="3">
    <source>
        <dbReference type="EMBL" id="CAK0909120.1"/>
    </source>
</evidence>
<dbReference type="SUPFAM" id="SSF56672">
    <property type="entry name" value="DNA/RNA polymerases"/>
    <property type="match status" value="1"/>
</dbReference>
<feature type="compositionally biased region" description="Basic and acidic residues" evidence="2">
    <location>
        <begin position="1685"/>
        <end position="1694"/>
    </location>
</feature>
<proteinExistence type="predicted"/>
<dbReference type="EMBL" id="CAUYUJ010022137">
    <property type="protein sequence ID" value="CAK0909120.1"/>
    <property type="molecule type" value="Genomic_DNA"/>
</dbReference>
<dbReference type="InterPro" id="IPR043128">
    <property type="entry name" value="Rev_trsase/Diguanyl_cyclase"/>
</dbReference>
<dbReference type="Gene3D" id="3.10.10.10">
    <property type="entry name" value="HIV Type 1 Reverse Transcriptase, subunit A, domain 1"/>
    <property type="match status" value="1"/>
</dbReference>
<accession>A0ABN9Y8W6</accession>
<dbReference type="InterPro" id="IPR013762">
    <property type="entry name" value="Integrase-like_cat_sf"/>
</dbReference>
<dbReference type="Gene3D" id="1.10.443.10">
    <property type="entry name" value="Intergrase catalytic core"/>
    <property type="match status" value="1"/>
</dbReference>
<evidence type="ECO:0000313" key="4">
    <source>
        <dbReference type="Proteomes" id="UP001189429"/>
    </source>
</evidence>
<keyword evidence="4" id="KW-1185">Reference proteome</keyword>
<keyword evidence="1" id="KW-0233">DNA recombination</keyword>
<dbReference type="InterPro" id="IPR011010">
    <property type="entry name" value="DNA_brk_join_enz"/>
</dbReference>
<dbReference type="InterPro" id="IPR043502">
    <property type="entry name" value="DNA/RNA_pol_sf"/>
</dbReference>
<feature type="compositionally biased region" description="Acidic residues" evidence="2">
    <location>
        <begin position="1674"/>
        <end position="1684"/>
    </location>
</feature>
<gene>
    <name evidence="3" type="ORF">PCOR1329_LOCUS83623</name>
</gene>
<name>A0ABN9Y8W6_9DINO</name>
<feature type="region of interest" description="Disordered" evidence="2">
    <location>
        <begin position="22"/>
        <end position="62"/>
    </location>
</feature>